<dbReference type="FunFam" id="3.40.50.720:FF:000084">
    <property type="entry name" value="Short-chain dehydrogenase reductase"/>
    <property type="match status" value="1"/>
</dbReference>
<dbReference type="PRINTS" id="PR00080">
    <property type="entry name" value="SDRFAMILY"/>
</dbReference>
<dbReference type="PRINTS" id="PR00081">
    <property type="entry name" value="GDHRDH"/>
</dbReference>
<dbReference type="InterPro" id="IPR036291">
    <property type="entry name" value="NAD(P)-bd_dom_sf"/>
</dbReference>
<dbReference type="GO" id="GO:0016616">
    <property type="term" value="F:oxidoreductase activity, acting on the CH-OH group of donors, NAD or NADP as acceptor"/>
    <property type="evidence" value="ECO:0007669"/>
    <property type="project" value="UniProtKB-ARBA"/>
</dbReference>
<dbReference type="SMART" id="SM00822">
    <property type="entry name" value="PKS_KR"/>
    <property type="match status" value="1"/>
</dbReference>
<dbReference type="InterPro" id="IPR020904">
    <property type="entry name" value="Sc_DH/Rdtase_CS"/>
</dbReference>
<protein>
    <submittedName>
        <fullName evidence="4">SDR family oxidoreductase</fullName>
    </submittedName>
</protein>
<evidence type="ECO:0000256" key="2">
    <source>
        <dbReference type="ARBA" id="ARBA00023002"/>
    </source>
</evidence>
<comment type="similarity">
    <text evidence="1">Belongs to the short-chain dehydrogenases/reductases (SDR) family.</text>
</comment>
<dbReference type="PANTHER" id="PTHR42760">
    <property type="entry name" value="SHORT-CHAIN DEHYDROGENASES/REDUCTASES FAMILY MEMBER"/>
    <property type="match status" value="1"/>
</dbReference>
<name>A0A7K1L203_9ACTN</name>
<feature type="domain" description="Ketoreductase" evidence="3">
    <location>
        <begin position="10"/>
        <end position="218"/>
    </location>
</feature>
<evidence type="ECO:0000256" key="1">
    <source>
        <dbReference type="ARBA" id="ARBA00006484"/>
    </source>
</evidence>
<dbReference type="EMBL" id="WOFH01000006">
    <property type="protein sequence ID" value="MUN38441.1"/>
    <property type="molecule type" value="Genomic_DNA"/>
</dbReference>
<comment type="caution">
    <text evidence="4">The sequence shown here is derived from an EMBL/GenBank/DDBJ whole genome shotgun (WGS) entry which is preliminary data.</text>
</comment>
<dbReference type="AlphaFoldDB" id="A0A7K1L203"/>
<dbReference type="SUPFAM" id="SSF51735">
    <property type="entry name" value="NAD(P)-binding Rossmann-fold domains"/>
    <property type="match status" value="1"/>
</dbReference>
<dbReference type="InterPro" id="IPR002347">
    <property type="entry name" value="SDR_fam"/>
</dbReference>
<proteinExistence type="inferred from homology"/>
<dbReference type="RefSeq" id="WP_156217643.1">
    <property type="nucleotide sequence ID" value="NZ_JAICDF010000002.1"/>
</dbReference>
<evidence type="ECO:0000259" key="3">
    <source>
        <dbReference type="SMART" id="SM00822"/>
    </source>
</evidence>
<sequence length="247" mass="25603">MKSEFDLSGEHILVTGGSRGIGRAVVLALARGGARVTASYVSGGEAVEALDKTLAGLGADYQLVRADAAKAADVSALVERAHERFGGLAGVVNNAGVVSHRTIDDLEPEEWHRVLDVNLTGMYLTVQAALKRLEPGASIVNVTSAVAFRGMAGRVHYTAAKSGVTGLTRSLCKELGPRGFRVNGIAPGLVETDQMSGVPQAARDRYSGMIALGRIADPAEVAGPVLFLLSDAARYVTGATLHVDGGI</sequence>
<organism evidence="4 5">
    <name type="scientific">Actinomadura litoris</name>
    <dbReference type="NCBI Taxonomy" id="2678616"/>
    <lineage>
        <taxon>Bacteria</taxon>
        <taxon>Bacillati</taxon>
        <taxon>Actinomycetota</taxon>
        <taxon>Actinomycetes</taxon>
        <taxon>Streptosporangiales</taxon>
        <taxon>Thermomonosporaceae</taxon>
        <taxon>Actinomadura</taxon>
    </lineage>
</organism>
<dbReference type="Gene3D" id="3.40.50.720">
    <property type="entry name" value="NAD(P)-binding Rossmann-like Domain"/>
    <property type="match status" value="1"/>
</dbReference>
<dbReference type="Proteomes" id="UP000432015">
    <property type="component" value="Unassembled WGS sequence"/>
</dbReference>
<dbReference type="InterPro" id="IPR057326">
    <property type="entry name" value="KR_dom"/>
</dbReference>
<evidence type="ECO:0000313" key="4">
    <source>
        <dbReference type="EMBL" id="MUN38441.1"/>
    </source>
</evidence>
<evidence type="ECO:0000313" key="5">
    <source>
        <dbReference type="Proteomes" id="UP000432015"/>
    </source>
</evidence>
<keyword evidence="2" id="KW-0560">Oxidoreductase</keyword>
<accession>A0A7K1L203</accession>
<gene>
    <name evidence="4" type="ORF">GNZ18_17775</name>
</gene>
<dbReference type="PROSITE" id="PS00061">
    <property type="entry name" value="ADH_SHORT"/>
    <property type="match status" value="1"/>
</dbReference>
<dbReference type="Pfam" id="PF13561">
    <property type="entry name" value="adh_short_C2"/>
    <property type="match status" value="1"/>
</dbReference>
<reference evidence="4 5" key="1">
    <citation type="submission" date="2019-11" db="EMBL/GenBank/DDBJ databases">
        <authorList>
            <person name="Cao P."/>
        </authorList>
    </citation>
    <scope>NUCLEOTIDE SEQUENCE [LARGE SCALE GENOMIC DNA]</scope>
    <source>
        <strain evidence="4 5">NEAU-AAG5</strain>
    </source>
</reference>
<keyword evidence="5" id="KW-1185">Reference proteome</keyword>